<protein>
    <submittedName>
        <fullName evidence="2">Uncharacterized protein</fullName>
    </submittedName>
</protein>
<dbReference type="RefSeq" id="WP_171473706.1">
    <property type="nucleotide sequence ID" value="NZ_CP053452.2"/>
</dbReference>
<sequence length="74" mass="7955">MTIEEAVAKDLVGILFVTFLFGGGALWLIVATVAEQWRKYRVADRNAALKQSMVAAGYRADEIVRVLNAGGGEG</sequence>
<gene>
    <name evidence="2" type="ORF">FTUN_6148</name>
</gene>
<dbReference type="EMBL" id="CP053452">
    <property type="protein sequence ID" value="QJW98553.1"/>
    <property type="molecule type" value="Genomic_DNA"/>
</dbReference>
<dbReference type="KEGG" id="ftj:FTUN_6148"/>
<feature type="transmembrane region" description="Helical" evidence="1">
    <location>
        <begin position="12"/>
        <end position="34"/>
    </location>
</feature>
<evidence type="ECO:0000313" key="2">
    <source>
        <dbReference type="EMBL" id="QJW98553.1"/>
    </source>
</evidence>
<reference evidence="3" key="1">
    <citation type="submission" date="2020-05" db="EMBL/GenBank/DDBJ databases">
        <title>Frigoriglobus tundricola gen. nov., sp. nov., a psychrotolerant cellulolytic planctomycete of the family Gemmataceae with two divergent copies of 16S rRNA gene.</title>
        <authorList>
            <person name="Kulichevskaya I.S."/>
            <person name="Ivanova A.A."/>
            <person name="Naumoff D.G."/>
            <person name="Beletsky A.V."/>
            <person name="Rijpstra W.I.C."/>
            <person name="Sinninghe Damste J.S."/>
            <person name="Mardanov A.V."/>
            <person name="Ravin N.V."/>
            <person name="Dedysh S.N."/>
        </authorList>
    </citation>
    <scope>NUCLEOTIDE SEQUENCE [LARGE SCALE GENOMIC DNA]</scope>
    <source>
        <strain evidence="3">PL17</strain>
    </source>
</reference>
<keyword evidence="1" id="KW-1133">Transmembrane helix</keyword>
<dbReference type="Proteomes" id="UP000503447">
    <property type="component" value="Chromosome"/>
</dbReference>
<proteinExistence type="predicted"/>
<evidence type="ECO:0000256" key="1">
    <source>
        <dbReference type="SAM" id="Phobius"/>
    </source>
</evidence>
<name>A0A6M5YZ99_9BACT</name>
<dbReference type="AlphaFoldDB" id="A0A6M5YZ99"/>
<keyword evidence="1" id="KW-0812">Transmembrane</keyword>
<keyword evidence="3" id="KW-1185">Reference proteome</keyword>
<organism evidence="2 3">
    <name type="scientific">Frigoriglobus tundricola</name>
    <dbReference type="NCBI Taxonomy" id="2774151"/>
    <lineage>
        <taxon>Bacteria</taxon>
        <taxon>Pseudomonadati</taxon>
        <taxon>Planctomycetota</taxon>
        <taxon>Planctomycetia</taxon>
        <taxon>Gemmatales</taxon>
        <taxon>Gemmataceae</taxon>
        <taxon>Frigoriglobus</taxon>
    </lineage>
</organism>
<keyword evidence="1" id="KW-0472">Membrane</keyword>
<accession>A0A6M5YZ99</accession>
<evidence type="ECO:0000313" key="3">
    <source>
        <dbReference type="Proteomes" id="UP000503447"/>
    </source>
</evidence>